<evidence type="ECO:0000256" key="2">
    <source>
        <dbReference type="SAM" id="Phobius"/>
    </source>
</evidence>
<evidence type="ECO:0000313" key="3">
    <source>
        <dbReference type="EMBL" id="KAF2717793.1"/>
    </source>
</evidence>
<dbReference type="OrthoDB" id="5342507at2759"/>
<feature type="transmembrane region" description="Helical" evidence="2">
    <location>
        <begin position="12"/>
        <end position="34"/>
    </location>
</feature>
<evidence type="ECO:0008006" key="5">
    <source>
        <dbReference type="Google" id="ProtNLM"/>
    </source>
</evidence>
<feature type="region of interest" description="Disordered" evidence="1">
    <location>
        <begin position="222"/>
        <end position="308"/>
    </location>
</feature>
<organism evidence="3 4">
    <name type="scientific">Polychaeton citri CBS 116435</name>
    <dbReference type="NCBI Taxonomy" id="1314669"/>
    <lineage>
        <taxon>Eukaryota</taxon>
        <taxon>Fungi</taxon>
        <taxon>Dikarya</taxon>
        <taxon>Ascomycota</taxon>
        <taxon>Pezizomycotina</taxon>
        <taxon>Dothideomycetes</taxon>
        <taxon>Dothideomycetidae</taxon>
        <taxon>Capnodiales</taxon>
        <taxon>Capnodiaceae</taxon>
        <taxon>Polychaeton</taxon>
    </lineage>
</organism>
<accession>A0A9P4ULG2</accession>
<dbReference type="Proteomes" id="UP000799441">
    <property type="component" value="Unassembled WGS sequence"/>
</dbReference>
<keyword evidence="2" id="KW-0472">Membrane</keyword>
<feature type="compositionally biased region" description="Polar residues" evidence="1">
    <location>
        <begin position="294"/>
        <end position="308"/>
    </location>
</feature>
<name>A0A9P4ULG2_9PEZI</name>
<evidence type="ECO:0000256" key="1">
    <source>
        <dbReference type="SAM" id="MobiDB-lite"/>
    </source>
</evidence>
<evidence type="ECO:0000313" key="4">
    <source>
        <dbReference type="Proteomes" id="UP000799441"/>
    </source>
</evidence>
<feature type="transmembrane region" description="Helical" evidence="2">
    <location>
        <begin position="153"/>
        <end position="178"/>
    </location>
</feature>
<comment type="caution">
    <text evidence="3">The sequence shown here is derived from an EMBL/GenBank/DDBJ whole genome shotgun (WGS) entry which is preliminary data.</text>
</comment>
<proteinExistence type="predicted"/>
<gene>
    <name evidence="3" type="ORF">K431DRAFT_254693</name>
</gene>
<protein>
    <recommendedName>
        <fullName evidence="5">MARVEL domain-containing protein</fullName>
    </recommendedName>
</protein>
<reference evidence="3" key="1">
    <citation type="journal article" date="2020" name="Stud. Mycol.">
        <title>101 Dothideomycetes genomes: a test case for predicting lifestyles and emergence of pathogens.</title>
        <authorList>
            <person name="Haridas S."/>
            <person name="Albert R."/>
            <person name="Binder M."/>
            <person name="Bloem J."/>
            <person name="Labutti K."/>
            <person name="Salamov A."/>
            <person name="Andreopoulos B."/>
            <person name="Baker S."/>
            <person name="Barry K."/>
            <person name="Bills G."/>
            <person name="Bluhm B."/>
            <person name="Cannon C."/>
            <person name="Castanera R."/>
            <person name="Culley D."/>
            <person name="Daum C."/>
            <person name="Ezra D."/>
            <person name="Gonzalez J."/>
            <person name="Henrissat B."/>
            <person name="Kuo A."/>
            <person name="Liang C."/>
            <person name="Lipzen A."/>
            <person name="Lutzoni F."/>
            <person name="Magnuson J."/>
            <person name="Mondo S."/>
            <person name="Nolan M."/>
            <person name="Ohm R."/>
            <person name="Pangilinan J."/>
            <person name="Park H.-J."/>
            <person name="Ramirez L."/>
            <person name="Alfaro M."/>
            <person name="Sun H."/>
            <person name="Tritt A."/>
            <person name="Yoshinaga Y."/>
            <person name="Zwiers L.-H."/>
            <person name="Turgeon B."/>
            <person name="Goodwin S."/>
            <person name="Spatafora J."/>
            <person name="Crous P."/>
            <person name="Grigoriev I."/>
        </authorList>
    </citation>
    <scope>NUCLEOTIDE SEQUENCE</scope>
    <source>
        <strain evidence="3">CBS 116435</strain>
    </source>
</reference>
<keyword evidence="2" id="KW-1133">Transmembrane helix</keyword>
<feature type="compositionally biased region" description="Polar residues" evidence="1">
    <location>
        <begin position="256"/>
        <end position="272"/>
    </location>
</feature>
<feature type="compositionally biased region" description="Polar residues" evidence="1">
    <location>
        <begin position="236"/>
        <end position="248"/>
    </location>
</feature>
<dbReference type="EMBL" id="MU003836">
    <property type="protein sequence ID" value="KAF2717793.1"/>
    <property type="molecule type" value="Genomic_DNA"/>
</dbReference>
<feature type="transmembrane region" description="Helical" evidence="2">
    <location>
        <begin position="54"/>
        <end position="73"/>
    </location>
</feature>
<keyword evidence="2" id="KW-0812">Transmembrane</keyword>
<dbReference type="AlphaFoldDB" id="A0A9P4ULG2"/>
<feature type="transmembrane region" description="Helical" evidence="2">
    <location>
        <begin position="78"/>
        <end position="100"/>
    </location>
</feature>
<sequence>MGIIKGGALRLFQTVLYAICFCCSAIILGIYSYFLAVLADRDIHIARWIKATEGLSGVAVLYTIFAVVLTCCLGGVSFFAFLAIVLDICFLAAMIALAVLTRDGADSCTGIVNTPLGKGQASSHGGGYGEDGFGTGQNENVTYSVSYGTACKLNTACFAVAIIGALFFLITAGMQVALVRHHKKEKRFGPSPSNNYTSGYGKFWSRKNKKTAAKDVEMTGAGAGVNGVDTRPSHETGYTGTTVGNNDTAGPYDKVNGQQTGHTNDYTNNYTNARAGYHTQPQGTGVNPYGYDNTAPQPQYTTGTATNY</sequence>
<keyword evidence="4" id="KW-1185">Reference proteome</keyword>